<feature type="transmembrane region" description="Helical" evidence="2">
    <location>
        <begin position="21"/>
        <end position="41"/>
    </location>
</feature>
<feature type="region of interest" description="Disordered" evidence="1">
    <location>
        <begin position="373"/>
        <end position="430"/>
    </location>
</feature>
<dbReference type="Pfam" id="PF17818">
    <property type="entry name" value="KCT2"/>
    <property type="match status" value="1"/>
</dbReference>
<organism evidence="4">
    <name type="scientific">Neodiprion lecontei</name>
    <name type="common">Redheaded pine sawfly</name>
    <dbReference type="NCBI Taxonomy" id="441921"/>
    <lineage>
        <taxon>Eukaryota</taxon>
        <taxon>Metazoa</taxon>
        <taxon>Ecdysozoa</taxon>
        <taxon>Arthropoda</taxon>
        <taxon>Hexapoda</taxon>
        <taxon>Insecta</taxon>
        <taxon>Pterygota</taxon>
        <taxon>Neoptera</taxon>
        <taxon>Endopterygota</taxon>
        <taxon>Hymenoptera</taxon>
        <taxon>Tenthredinoidea</taxon>
        <taxon>Diprionidae</taxon>
        <taxon>Diprioninae</taxon>
        <taxon>Neodiprion</taxon>
    </lineage>
</organism>
<feature type="compositionally biased region" description="Basic and acidic residues" evidence="1">
    <location>
        <begin position="286"/>
        <end position="299"/>
    </location>
</feature>
<feature type="compositionally biased region" description="Basic and acidic residues" evidence="1">
    <location>
        <begin position="373"/>
        <end position="392"/>
    </location>
</feature>
<keyword evidence="2" id="KW-0472">Membrane</keyword>
<keyword evidence="2" id="KW-0812">Transmembrane</keyword>
<dbReference type="KEGG" id="nlo:107220961"/>
<gene>
    <name evidence="4" type="primary">LOC107220961</name>
</gene>
<dbReference type="InParanoid" id="A0A6J0BKR1"/>
<feature type="compositionally biased region" description="Polar residues" evidence="1">
    <location>
        <begin position="259"/>
        <end position="268"/>
    </location>
</feature>
<feature type="region of interest" description="Disordered" evidence="1">
    <location>
        <begin position="227"/>
        <end position="334"/>
    </location>
</feature>
<evidence type="ECO:0000313" key="4">
    <source>
        <dbReference type="RefSeq" id="XP_015515269.1"/>
    </source>
</evidence>
<dbReference type="Proteomes" id="UP000829291">
    <property type="component" value="Chromosome 1"/>
</dbReference>
<accession>A0A6J0BKR1</accession>
<dbReference type="RefSeq" id="XP_015515269.1">
    <property type="nucleotide sequence ID" value="XM_015659783.2"/>
</dbReference>
<evidence type="ECO:0000256" key="2">
    <source>
        <dbReference type="SAM" id="Phobius"/>
    </source>
</evidence>
<sequence>MQPAICRRQKGIIIMKSTVDRMNYVPFIYLCLTTIYGVSYGENRVTLEQSNCNLKAVFFAPEYEKYCGTSVIPSSLPPLNDDKSELIYLCTGIRYAVIKFCEFHSQLNKSYETNLTKSYILEELKKVAKQPSKENEICTALLSTLSNSGYEKIMNYGGKNIDSIPNFTLLNQTLNLKCDRLCSSANLTVTVKPVCPILLWVNRILVGSTTPMPRGSNEALKTAILTESTNSPSSSNDNVKPAQPPGHNSGSRFEKTVKGPNQQENHLSQELLPTGTQNIGNNSVSDTKKSENNGAQHEEQEIEETNESKAGVKDAPIDQIHPPNENLSHSSSTNDVKTDAVAHLNSNEKMNKTVPITPPSVKVSTTAKIKLAAPHDTDKIENSGKASQRNEEPLSPELEEVRDDVSNDGNDGIENPVAERTKTDGSSSFVDKDIEQGIGNNVPKPPPASTMDPPQHFFTYFMVISVTCLICYIAYHKKQKIMALLFEGRKSRGRGRRRPNTANYRKLDCTLEEAVTSQCNSNVTHVIY</sequence>
<dbReference type="PANTHER" id="PTHR16502:SF0">
    <property type="entry name" value="KERATINOCYTE-ASSOCIATED TRANSMEMBRANE PROTEIN 2"/>
    <property type="match status" value="1"/>
</dbReference>
<reference evidence="4" key="1">
    <citation type="submission" date="2025-08" db="UniProtKB">
        <authorList>
            <consortium name="RefSeq"/>
        </authorList>
    </citation>
    <scope>IDENTIFICATION</scope>
    <source>
        <tissue evidence="4">Thorax and Abdomen</tissue>
    </source>
</reference>
<feature type="transmembrane region" description="Helical" evidence="2">
    <location>
        <begin position="457"/>
        <end position="475"/>
    </location>
</feature>
<feature type="compositionally biased region" description="Polar residues" evidence="1">
    <location>
        <begin position="227"/>
        <end position="238"/>
    </location>
</feature>
<evidence type="ECO:0000313" key="3">
    <source>
        <dbReference type="Proteomes" id="UP000829291"/>
    </source>
</evidence>
<protein>
    <submittedName>
        <fullName evidence="4">Trans-Golgi network integral membrane protein 2</fullName>
    </submittedName>
</protein>
<name>A0A6J0BKR1_NEOLC</name>
<dbReference type="PANTHER" id="PTHR16502">
    <property type="entry name" value="KERATINOCYTE-ASSOCIATED TRANSMEMBRANE PROTEIN 2"/>
    <property type="match status" value="1"/>
</dbReference>
<keyword evidence="3" id="KW-1185">Reference proteome</keyword>
<feature type="compositionally biased region" description="Polar residues" evidence="1">
    <location>
        <begin position="325"/>
        <end position="334"/>
    </location>
</feature>
<evidence type="ECO:0000256" key="1">
    <source>
        <dbReference type="SAM" id="MobiDB-lite"/>
    </source>
</evidence>
<feature type="compositionally biased region" description="Polar residues" evidence="1">
    <location>
        <begin position="274"/>
        <end position="285"/>
    </location>
</feature>
<dbReference type="OrthoDB" id="5846619at2759"/>
<dbReference type="GeneID" id="107220961"/>
<proteinExistence type="predicted"/>
<dbReference type="AlphaFoldDB" id="A0A6J0BKR1"/>
<feature type="compositionally biased region" description="Basic and acidic residues" evidence="1">
    <location>
        <begin position="306"/>
        <end position="316"/>
    </location>
</feature>
<keyword evidence="2" id="KW-1133">Transmembrane helix</keyword>
<dbReference type="InterPro" id="IPR037645">
    <property type="entry name" value="KCT2"/>
</dbReference>